<reference evidence="7" key="1">
    <citation type="submission" date="2022-03" db="EMBL/GenBank/DDBJ databases">
        <title>A functionally conserved STORR gene fusion in Papaver species that diverged 16.8 million years ago.</title>
        <authorList>
            <person name="Catania T."/>
        </authorList>
    </citation>
    <scope>NUCLEOTIDE SEQUENCE</scope>
    <source>
        <strain evidence="7">S-191538</strain>
    </source>
</reference>
<gene>
    <name evidence="7" type="ORF">MKW94_028936</name>
</gene>
<evidence type="ECO:0000259" key="6">
    <source>
        <dbReference type="PROSITE" id="PS50846"/>
    </source>
</evidence>
<dbReference type="EMBL" id="JAJJMA010289330">
    <property type="protein sequence ID" value="MCL7047098.1"/>
    <property type="molecule type" value="Genomic_DNA"/>
</dbReference>
<protein>
    <recommendedName>
        <fullName evidence="6">HMA domain-containing protein</fullName>
    </recommendedName>
</protein>
<sequence>LFLIEPSLRQTMSKVQKSVVSVDLLCSKCKKKVLKLVAGVEGINSVALDSTKSTVTVVGAADPVDIIKKVRKFKKSAEFVSIGPFKPEEKKDELKKDVHPYLPKTCQRCDVWYVIGEEYYPPCSIL</sequence>
<keyword evidence="8" id="KW-1185">Reference proteome</keyword>
<evidence type="ECO:0000256" key="1">
    <source>
        <dbReference type="ARBA" id="ARBA00022481"/>
    </source>
</evidence>
<organism evidence="7 8">
    <name type="scientific">Papaver nudicaule</name>
    <name type="common">Iceland poppy</name>
    <dbReference type="NCBI Taxonomy" id="74823"/>
    <lineage>
        <taxon>Eukaryota</taxon>
        <taxon>Viridiplantae</taxon>
        <taxon>Streptophyta</taxon>
        <taxon>Embryophyta</taxon>
        <taxon>Tracheophyta</taxon>
        <taxon>Spermatophyta</taxon>
        <taxon>Magnoliopsida</taxon>
        <taxon>Ranunculales</taxon>
        <taxon>Papaveraceae</taxon>
        <taxon>Papaveroideae</taxon>
        <taxon>Papaver</taxon>
    </lineage>
</organism>
<evidence type="ECO:0000256" key="4">
    <source>
        <dbReference type="ARBA" id="ARBA00023289"/>
    </source>
</evidence>
<dbReference type="Proteomes" id="UP001177140">
    <property type="component" value="Unassembled WGS sequence"/>
</dbReference>
<dbReference type="InterPro" id="IPR006121">
    <property type="entry name" value="HMA_dom"/>
</dbReference>
<dbReference type="Pfam" id="PF00403">
    <property type="entry name" value="HMA"/>
    <property type="match status" value="1"/>
</dbReference>
<dbReference type="InterPro" id="IPR036163">
    <property type="entry name" value="HMA_dom_sf"/>
</dbReference>
<evidence type="ECO:0000256" key="5">
    <source>
        <dbReference type="ARBA" id="ARBA00024045"/>
    </source>
</evidence>
<accession>A0AA42B0L7</accession>
<evidence type="ECO:0000313" key="8">
    <source>
        <dbReference type="Proteomes" id="UP001177140"/>
    </source>
</evidence>
<dbReference type="Gene3D" id="3.30.70.100">
    <property type="match status" value="1"/>
</dbReference>
<evidence type="ECO:0000256" key="2">
    <source>
        <dbReference type="ARBA" id="ARBA00022723"/>
    </source>
</evidence>
<dbReference type="GO" id="GO:0046872">
    <property type="term" value="F:metal ion binding"/>
    <property type="evidence" value="ECO:0007669"/>
    <property type="project" value="UniProtKB-KW"/>
</dbReference>
<keyword evidence="4" id="KW-0636">Prenylation</keyword>
<keyword evidence="3" id="KW-0449">Lipoprotein</keyword>
<comment type="similarity">
    <text evidence="5">Belongs to the HIPP family.</text>
</comment>
<dbReference type="SUPFAM" id="SSF55008">
    <property type="entry name" value="HMA, heavy metal-associated domain"/>
    <property type="match status" value="1"/>
</dbReference>
<proteinExistence type="inferred from homology"/>
<evidence type="ECO:0000256" key="3">
    <source>
        <dbReference type="ARBA" id="ARBA00023288"/>
    </source>
</evidence>
<dbReference type="AlphaFoldDB" id="A0AA42B0L7"/>
<feature type="non-terminal residue" evidence="7">
    <location>
        <position position="1"/>
    </location>
</feature>
<dbReference type="PANTHER" id="PTHR45811">
    <property type="entry name" value="COPPER TRANSPORT PROTEIN FAMILY-RELATED"/>
    <property type="match status" value="1"/>
</dbReference>
<evidence type="ECO:0000313" key="7">
    <source>
        <dbReference type="EMBL" id="MCL7047098.1"/>
    </source>
</evidence>
<name>A0AA42B0L7_PAPNU</name>
<comment type="caution">
    <text evidence="7">The sequence shown here is derived from an EMBL/GenBank/DDBJ whole genome shotgun (WGS) entry which is preliminary data.</text>
</comment>
<dbReference type="InterPro" id="IPR051863">
    <property type="entry name" value="HIPP"/>
</dbReference>
<keyword evidence="2" id="KW-0479">Metal-binding</keyword>
<dbReference type="PROSITE" id="PS50846">
    <property type="entry name" value="HMA_2"/>
    <property type="match status" value="1"/>
</dbReference>
<keyword evidence="1" id="KW-0488">Methylation</keyword>
<dbReference type="PANTHER" id="PTHR45811:SF27">
    <property type="entry name" value="HEAVY METAL-ASSOCIATED ISOPRENYLATED PLANT PROTEIN 3-LIKE"/>
    <property type="match status" value="1"/>
</dbReference>
<feature type="domain" description="HMA" evidence="6">
    <location>
        <begin position="15"/>
        <end position="78"/>
    </location>
</feature>